<dbReference type="Pfam" id="PF03148">
    <property type="entry name" value="Tektin"/>
    <property type="match status" value="1"/>
</dbReference>
<evidence type="ECO:0000256" key="2">
    <source>
        <dbReference type="ARBA" id="ARBA00007209"/>
    </source>
</evidence>
<organism evidence="13 14">
    <name type="scientific">Trichoplusia ni</name>
    <name type="common">Cabbage looper</name>
    <dbReference type="NCBI Taxonomy" id="7111"/>
    <lineage>
        <taxon>Eukaryota</taxon>
        <taxon>Metazoa</taxon>
        <taxon>Ecdysozoa</taxon>
        <taxon>Arthropoda</taxon>
        <taxon>Hexapoda</taxon>
        <taxon>Insecta</taxon>
        <taxon>Pterygota</taxon>
        <taxon>Neoptera</taxon>
        <taxon>Endopterygota</taxon>
        <taxon>Lepidoptera</taxon>
        <taxon>Glossata</taxon>
        <taxon>Ditrysia</taxon>
        <taxon>Noctuoidea</taxon>
        <taxon>Noctuidae</taxon>
        <taxon>Plusiinae</taxon>
        <taxon>Trichoplusia</taxon>
    </lineage>
</organism>
<keyword evidence="3" id="KW-0963">Cytoplasm</keyword>
<feature type="coiled-coil region" evidence="11">
    <location>
        <begin position="267"/>
        <end position="294"/>
    </location>
</feature>
<dbReference type="KEGG" id="tnl:113499911"/>
<dbReference type="Proteomes" id="UP000322000">
    <property type="component" value="Chromosome 13"/>
</dbReference>
<dbReference type="InParanoid" id="A0A7E5W735"/>
<keyword evidence="8 10" id="KW-0966">Cell projection</keyword>
<protein>
    <recommendedName>
        <fullName evidence="10">Tektin</fullName>
    </recommendedName>
</protein>
<accession>A0A7E5W735</accession>
<keyword evidence="5 11" id="KW-0175">Coiled coil</keyword>
<dbReference type="PANTHER" id="PTHR19960">
    <property type="entry name" value="TEKTIN"/>
    <property type="match status" value="1"/>
</dbReference>
<dbReference type="GO" id="GO:0015630">
    <property type="term" value="C:microtubule cytoskeleton"/>
    <property type="evidence" value="ECO:0007669"/>
    <property type="project" value="UniProtKB-UniRule"/>
</dbReference>
<dbReference type="GO" id="GO:0060294">
    <property type="term" value="P:cilium movement involved in cell motility"/>
    <property type="evidence" value="ECO:0007669"/>
    <property type="project" value="UniProtKB-UniRule"/>
</dbReference>
<evidence type="ECO:0000256" key="7">
    <source>
        <dbReference type="ARBA" id="ARBA00023212"/>
    </source>
</evidence>
<dbReference type="GO" id="GO:0005634">
    <property type="term" value="C:nucleus"/>
    <property type="evidence" value="ECO:0007669"/>
    <property type="project" value="TreeGrafter"/>
</dbReference>
<keyword evidence="6 10" id="KW-0969">Cilium</keyword>
<evidence type="ECO:0000256" key="5">
    <source>
        <dbReference type="ARBA" id="ARBA00023054"/>
    </source>
</evidence>
<proteinExistence type="inferred from homology"/>
<dbReference type="GO" id="GO:0005930">
    <property type="term" value="C:axoneme"/>
    <property type="evidence" value="ECO:0007669"/>
    <property type="project" value="UniProtKB-SubCell"/>
</dbReference>
<dbReference type="PANTHER" id="PTHR19960:SF25">
    <property type="entry name" value="TEKTIN-1"/>
    <property type="match status" value="1"/>
</dbReference>
<comment type="subcellular location">
    <subcellularLocation>
        <location evidence="10">Cytoplasm</location>
        <location evidence="10">Cytoskeleton</location>
        <location evidence="10">Cilium axoneme</location>
    </subcellularLocation>
    <subcellularLocation>
        <location evidence="1">Cytoplasm</location>
        <location evidence="1">Cytoskeleton</location>
        <location evidence="1">Flagellum axoneme</location>
    </subcellularLocation>
</comment>
<dbReference type="OrthoDB" id="440745at2759"/>
<evidence type="ECO:0000256" key="3">
    <source>
        <dbReference type="ARBA" id="ARBA00022490"/>
    </source>
</evidence>
<evidence type="ECO:0000313" key="14">
    <source>
        <dbReference type="RefSeq" id="XP_026736317.1"/>
    </source>
</evidence>
<name>A0A7E5W735_TRINI</name>
<evidence type="ECO:0000256" key="1">
    <source>
        <dbReference type="ARBA" id="ARBA00004611"/>
    </source>
</evidence>
<evidence type="ECO:0000256" key="12">
    <source>
        <dbReference type="SAM" id="MobiDB-lite"/>
    </source>
</evidence>
<keyword evidence="4 10" id="KW-0282">Flagellum</keyword>
<dbReference type="InterPro" id="IPR000435">
    <property type="entry name" value="Tektins"/>
</dbReference>
<keyword evidence="7" id="KW-0206">Cytoskeleton</keyword>
<gene>
    <name evidence="14" type="primary">LOC113499911</name>
</gene>
<evidence type="ECO:0000256" key="6">
    <source>
        <dbReference type="ARBA" id="ARBA00023069"/>
    </source>
</evidence>
<comment type="function">
    <text evidence="9">Microtubule inner protein (MIP) part of the dynein-decorated doublet microtubules (DMTs) in cilia and flagellar axoneme. Forms filamentous polymers in the walls of ciliary and flagellar microtubules.</text>
</comment>
<evidence type="ECO:0000256" key="11">
    <source>
        <dbReference type="SAM" id="Coils"/>
    </source>
</evidence>
<feature type="region of interest" description="Disordered" evidence="12">
    <location>
        <begin position="386"/>
        <end position="436"/>
    </location>
</feature>
<reference evidence="14" key="1">
    <citation type="submission" date="2025-08" db="UniProtKB">
        <authorList>
            <consortium name="RefSeq"/>
        </authorList>
    </citation>
    <scope>IDENTIFICATION</scope>
</reference>
<sequence length="436" mass="50186">MIAENSYLGCPYGFEDLKNLNDRLSAKVVEQVNDTQELVMLNNFAHESNEYQFKKCLEDRISDIASWRWVLDDLTKRLKDAIETLHYERNALQVVIERIQNEIVIHSREASQPGALKPQSDNVEEVILQEYDFLREEKKKFENLLLILDKQTAGMEKTRKKILVDILHKDQALSIEEACANIKGPESASRAGDYNRGKKKKKASPVNRWENRCIALKKAGLKALSNAIVTRQQVRGARVHLSITAQAHGARVDSALRRRLNTNKVKLQDLYWQKEEAVRDYKSLSEEQTATEQNLIETMEQERVIEARLADRTLRPVGELTKDEVDRKLRDELGRLRSFSKELRTTHDRISSLQCNLTDSMARLDNYAEDIIKVVRLDEERIANRLGEVASSPPPPPPDIYNMGPCPCDDNFRGRREASLQSIQEEDEDDDYPLDD</sequence>
<keyword evidence="13" id="KW-1185">Reference proteome</keyword>
<evidence type="ECO:0000256" key="9">
    <source>
        <dbReference type="ARBA" id="ARBA00045224"/>
    </source>
</evidence>
<dbReference type="RefSeq" id="XP_026736317.1">
    <property type="nucleotide sequence ID" value="XM_026880516.1"/>
</dbReference>
<comment type="similarity">
    <text evidence="2 10">Belongs to the tektin family.</text>
</comment>
<dbReference type="GO" id="GO:0060271">
    <property type="term" value="P:cilium assembly"/>
    <property type="evidence" value="ECO:0007669"/>
    <property type="project" value="UniProtKB-UniRule"/>
</dbReference>
<evidence type="ECO:0000256" key="8">
    <source>
        <dbReference type="ARBA" id="ARBA00023273"/>
    </source>
</evidence>
<feature type="compositionally biased region" description="Acidic residues" evidence="12">
    <location>
        <begin position="424"/>
        <end position="436"/>
    </location>
</feature>
<evidence type="ECO:0000256" key="4">
    <source>
        <dbReference type="ARBA" id="ARBA00022846"/>
    </source>
</evidence>
<evidence type="ECO:0000313" key="13">
    <source>
        <dbReference type="Proteomes" id="UP000322000"/>
    </source>
</evidence>
<dbReference type="InterPro" id="IPR048256">
    <property type="entry name" value="Tektin-like"/>
</dbReference>
<dbReference type="GeneID" id="113499911"/>
<evidence type="ECO:0000256" key="10">
    <source>
        <dbReference type="RuleBase" id="RU367040"/>
    </source>
</evidence>
<dbReference type="AlphaFoldDB" id="A0A7E5W735"/>